<dbReference type="AlphaFoldDB" id="A0A3M7PNJ1"/>
<proteinExistence type="predicted"/>
<dbReference type="Proteomes" id="UP000276133">
    <property type="component" value="Unassembled WGS sequence"/>
</dbReference>
<sequence length="71" mass="8254">MKKEEKRFIINCDLFARGPKAHLKGHEKNSANCCQKNENFCVCASKLWLFNMFVCHQIRVNFSSNIGKYLA</sequence>
<organism evidence="1 2">
    <name type="scientific">Brachionus plicatilis</name>
    <name type="common">Marine rotifer</name>
    <name type="synonym">Brachionus muelleri</name>
    <dbReference type="NCBI Taxonomy" id="10195"/>
    <lineage>
        <taxon>Eukaryota</taxon>
        <taxon>Metazoa</taxon>
        <taxon>Spiralia</taxon>
        <taxon>Gnathifera</taxon>
        <taxon>Rotifera</taxon>
        <taxon>Eurotatoria</taxon>
        <taxon>Monogononta</taxon>
        <taxon>Pseudotrocha</taxon>
        <taxon>Ploima</taxon>
        <taxon>Brachionidae</taxon>
        <taxon>Brachionus</taxon>
    </lineage>
</organism>
<name>A0A3M7PNJ1_BRAPC</name>
<protein>
    <submittedName>
        <fullName evidence="1">Uncharacterized protein</fullName>
    </submittedName>
</protein>
<reference evidence="1 2" key="1">
    <citation type="journal article" date="2018" name="Sci. Rep.">
        <title>Genomic signatures of local adaptation to the degree of environmental predictability in rotifers.</title>
        <authorList>
            <person name="Franch-Gras L."/>
            <person name="Hahn C."/>
            <person name="Garcia-Roger E.M."/>
            <person name="Carmona M.J."/>
            <person name="Serra M."/>
            <person name="Gomez A."/>
        </authorList>
    </citation>
    <scope>NUCLEOTIDE SEQUENCE [LARGE SCALE GENOMIC DNA]</scope>
    <source>
        <strain evidence="1">HYR1</strain>
    </source>
</reference>
<evidence type="ECO:0000313" key="1">
    <source>
        <dbReference type="EMBL" id="RNA00663.1"/>
    </source>
</evidence>
<accession>A0A3M7PNJ1</accession>
<comment type="caution">
    <text evidence="1">The sequence shown here is derived from an EMBL/GenBank/DDBJ whole genome shotgun (WGS) entry which is preliminary data.</text>
</comment>
<gene>
    <name evidence="1" type="ORF">BpHYR1_016785</name>
</gene>
<keyword evidence="2" id="KW-1185">Reference proteome</keyword>
<evidence type="ECO:0000313" key="2">
    <source>
        <dbReference type="Proteomes" id="UP000276133"/>
    </source>
</evidence>
<dbReference type="EMBL" id="REGN01009657">
    <property type="protein sequence ID" value="RNA00663.1"/>
    <property type="molecule type" value="Genomic_DNA"/>
</dbReference>